<keyword evidence="5" id="KW-1185">Reference proteome</keyword>
<organism evidence="4 5">
    <name type="scientific">Tegillarca granosa</name>
    <name type="common">Malaysian cockle</name>
    <name type="synonym">Anadara granosa</name>
    <dbReference type="NCBI Taxonomy" id="220873"/>
    <lineage>
        <taxon>Eukaryota</taxon>
        <taxon>Metazoa</taxon>
        <taxon>Spiralia</taxon>
        <taxon>Lophotrochozoa</taxon>
        <taxon>Mollusca</taxon>
        <taxon>Bivalvia</taxon>
        <taxon>Autobranchia</taxon>
        <taxon>Pteriomorphia</taxon>
        <taxon>Arcoida</taxon>
        <taxon>Arcoidea</taxon>
        <taxon>Arcidae</taxon>
        <taxon>Tegillarca</taxon>
    </lineage>
</organism>
<dbReference type="SUPFAM" id="SSF52540">
    <property type="entry name" value="P-loop containing nucleoside triphosphate hydrolases"/>
    <property type="match status" value="1"/>
</dbReference>
<evidence type="ECO:0000259" key="3">
    <source>
        <dbReference type="Pfam" id="PF00685"/>
    </source>
</evidence>
<evidence type="ECO:0000313" key="5">
    <source>
        <dbReference type="Proteomes" id="UP001217089"/>
    </source>
</evidence>
<comment type="caution">
    <text evidence="4">The sequence shown here is derived from an EMBL/GenBank/DDBJ whole genome shotgun (WGS) entry which is preliminary data.</text>
</comment>
<name>A0ABQ9E7T5_TEGGR</name>
<protein>
    <recommendedName>
        <fullName evidence="3">Sulfotransferase domain-containing protein</fullName>
    </recommendedName>
</protein>
<comment type="similarity">
    <text evidence="1">Belongs to the sulfotransferase 1 family.</text>
</comment>
<dbReference type="Proteomes" id="UP001217089">
    <property type="component" value="Unassembled WGS sequence"/>
</dbReference>
<evidence type="ECO:0000256" key="2">
    <source>
        <dbReference type="ARBA" id="ARBA00022679"/>
    </source>
</evidence>
<feature type="domain" description="Sulfotransferase" evidence="3">
    <location>
        <begin position="68"/>
        <end position="309"/>
    </location>
</feature>
<dbReference type="InterPro" id="IPR000863">
    <property type="entry name" value="Sulfotransferase_dom"/>
</dbReference>
<sequence length="316" mass="38060">MDKMKKNYEWGEIKEEDILRVTDENGEVHEVFKVEGGDNWSLEFPKFGIAPDPRINFPKIKNMDVRNDDVFICAYPKAGTHWVWEISKMLTRGKPEYDPLPKESSMLEFHYPEEFEEMTSPRVLNTHLWYKHLPKKAIEKSSKVIFIQRNPKDVIVSYYHHKTAFYSNYPYTFEQFIHQFQTQSELLDKWFSYTLDWEKMIDLNEIPILSLYYEDLKEDPVREITKIAKYLEVNYEEKLIEDIAERCNFQNMKKANDEVKVDMHAPKGSDEKKSRFMYRKGQVGDWKNYFTVAQSETFDEYFRKWMSGSKFSYRYS</sequence>
<reference evidence="4 5" key="1">
    <citation type="submission" date="2022-12" db="EMBL/GenBank/DDBJ databases">
        <title>Chromosome-level genome of Tegillarca granosa.</title>
        <authorList>
            <person name="Kim J."/>
        </authorList>
    </citation>
    <scope>NUCLEOTIDE SEQUENCE [LARGE SCALE GENOMIC DNA]</scope>
    <source>
        <strain evidence="4">Teg-2019</strain>
        <tissue evidence="4">Adductor muscle</tissue>
    </source>
</reference>
<dbReference type="InterPro" id="IPR027417">
    <property type="entry name" value="P-loop_NTPase"/>
</dbReference>
<proteinExistence type="inferred from homology"/>
<gene>
    <name evidence="4" type="ORF">KUTeg_023620</name>
</gene>
<dbReference type="Gene3D" id="3.40.50.300">
    <property type="entry name" value="P-loop containing nucleotide triphosphate hydrolases"/>
    <property type="match status" value="1"/>
</dbReference>
<feature type="non-terminal residue" evidence="4">
    <location>
        <position position="316"/>
    </location>
</feature>
<evidence type="ECO:0000313" key="4">
    <source>
        <dbReference type="EMBL" id="KAJ8299560.1"/>
    </source>
</evidence>
<dbReference type="Pfam" id="PF00685">
    <property type="entry name" value="Sulfotransfer_1"/>
    <property type="match status" value="1"/>
</dbReference>
<dbReference type="EMBL" id="JARBDR010000921">
    <property type="protein sequence ID" value="KAJ8299560.1"/>
    <property type="molecule type" value="Genomic_DNA"/>
</dbReference>
<evidence type="ECO:0000256" key="1">
    <source>
        <dbReference type="ARBA" id="ARBA00005771"/>
    </source>
</evidence>
<keyword evidence="2" id="KW-0808">Transferase</keyword>
<accession>A0ABQ9E7T5</accession>
<dbReference type="PANTHER" id="PTHR11783">
    <property type="entry name" value="SULFOTRANSFERASE SULT"/>
    <property type="match status" value="1"/>
</dbReference>